<dbReference type="InterPro" id="IPR020591">
    <property type="entry name" value="Chromosome_initiator_DnaA-like"/>
</dbReference>
<dbReference type="PANTHER" id="PTHR30050">
    <property type="entry name" value="CHROMOSOMAL REPLICATION INITIATOR PROTEIN DNAA"/>
    <property type="match status" value="1"/>
</dbReference>
<accession>A0A848G1Z9</accession>
<dbReference type="AlphaFoldDB" id="A0A848G1Z9"/>
<dbReference type="GO" id="GO:0006270">
    <property type="term" value="P:DNA replication initiation"/>
    <property type="evidence" value="ECO:0007669"/>
    <property type="project" value="UniProtKB-UniRule"/>
</dbReference>
<evidence type="ECO:0000313" key="16">
    <source>
        <dbReference type="Proteomes" id="UP000580043"/>
    </source>
</evidence>
<dbReference type="EMBL" id="JABBGA010000003">
    <property type="protein sequence ID" value="NML25179.1"/>
    <property type="molecule type" value="Genomic_DNA"/>
</dbReference>
<proteinExistence type="inferred from homology"/>
<evidence type="ECO:0000256" key="6">
    <source>
        <dbReference type="ARBA" id="ARBA00023121"/>
    </source>
</evidence>
<dbReference type="GO" id="GO:0003688">
    <property type="term" value="F:DNA replication origin binding"/>
    <property type="evidence" value="ECO:0007669"/>
    <property type="project" value="UniProtKB-UniRule"/>
</dbReference>
<comment type="domain">
    <text evidence="8">Domain I is involved in oligomerization and binding regulators, domain II is flexibile and of varying length in different bacteria, domain III forms the AAA+ region, while domain IV binds dsDNA.</text>
</comment>
<dbReference type="Pfam" id="PF11638">
    <property type="entry name" value="DnaA_N"/>
    <property type="match status" value="1"/>
</dbReference>
<dbReference type="PROSITE" id="PS01008">
    <property type="entry name" value="DNAA"/>
    <property type="match status" value="1"/>
</dbReference>
<dbReference type="InterPro" id="IPR013317">
    <property type="entry name" value="DnaA_dom"/>
</dbReference>
<keyword evidence="4 8" id="KW-0547">Nucleotide-binding</keyword>
<evidence type="ECO:0000256" key="1">
    <source>
        <dbReference type="ARBA" id="ARBA00006583"/>
    </source>
</evidence>
<evidence type="ECO:0000256" key="9">
    <source>
        <dbReference type="NCBIfam" id="TIGR00362"/>
    </source>
</evidence>
<dbReference type="InterPro" id="IPR003593">
    <property type="entry name" value="AAA+_ATPase"/>
</dbReference>
<evidence type="ECO:0000259" key="14">
    <source>
        <dbReference type="SMART" id="SM00760"/>
    </source>
</evidence>
<feature type="region of interest" description="Domain IV, binds dsDNA" evidence="8">
    <location>
        <begin position="369"/>
        <end position="488"/>
    </location>
</feature>
<dbReference type="Gene3D" id="3.40.50.300">
    <property type="entry name" value="P-loop containing nucleotide triphosphate hydrolases"/>
    <property type="match status" value="1"/>
</dbReference>
<dbReference type="FunFam" id="3.40.50.300:FF:000668">
    <property type="entry name" value="Chromosomal replication initiator protein DnaA"/>
    <property type="match status" value="1"/>
</dbReference>
<evidence type="ECO:0000256" key="12">
    <source>
        <dbReference type="SAM" id="MobiDB-lite"/>
    </source>
</evidence>
<reference evidence="15 16" key="1">
    <citation type="submission" date="2020-04" db="EMBL/GenBank/DDBJ databases">
        <title>Zoogloea sp. G-4-1-14 isolated from soil.</title>
        <authorList>
            <person name="Dahal R.H."/>
        </authorList>
    </citation>
    <scope>NUCLEOTIDE SEQUENCE [LARGE SCALE GENOMIC DNA]</scope>
    <source>
        <strain evidence="15 16">G-4-1-14</strain>
    </source>
</reference>
<dbReference type="GO" id="GO:0005524">
    <property type="term" value="F:ATP binding"/>
    <property type="evidence" value="ECO:0007669"/>
    <property type="project" value="UniProtKB-UniRule"/>
</dbReference>
<comment type="similarity">
    <text evidence="1 8 11">Belongs to the DnaA family.</text>
</comment>
<dbReference type="InterPro" id="IPR018312">
    <property type="entry name" value="Chromosome_initiator_DnaA_CS"/>
</dbReference>
<evidence type="ECO:0000259" key="13">
    <source>
        <dbReference type="SMART" id="SM00382"/>
    </source>
</evidence>
<dbReference type="InterPro" id="IPR027417">
    <property type="entry name" value="P-loop_NTPase"/>
</dbReference>
<dbReference type="GO" id="GO:0006275">
    <property type="term" value="P:regulation of DNA replication"/>
    <property type="evidence" value="ECO:0007669"/>
    <property type="project" value="UniProtKB-UniRule"/>
</dbReference>
<keyword evidence="3 8" id="KW-0235">DNA replication</keyword>
<keyword evidence="5 8" id="KW-0067">ATP-binding</keyword>
<feature type="region of interest" description="Domain I, interacts with DnaA modulators" evidence="8">
    <location>
        <begin position="1"/>
        <end position="105"/>
    </location>
</feature>
<organism evidence="15 16">
    <name type="scientific">Zoogloea dura</name>
    <dbReference type="NCBI Taxonomy" id="2728840"/>
    <lineage>
        <taxon>Bacteria</taxon>
        <taxon>Pseudomonadati</taxon>
        <taxon>Pseudomonadota</taxon>
        <taxon>Betaproteobacteria</taxon>
        <taxon>Rhodocyclales</taxon>
        <taxon>Zoogloeaceae</taxon>
        <taxon>Zoogloea</taxon>
    </lineage>
</organism>
<dbReference type="InterPro" id="IPR010921">
    <property type="entry name" value="Trp_repressor/repl_initiator"/>
</dbReference>
<dbReference type="Pfam" id="PF00308">
    <property type="entry name" value="Bac_DnaA"/>
    <property type="match status" value="1"/>
</dbReference>
<evidence type="ECO:0000256" key="5">
    <source>
        <dbReference type="ARBA" id="ARBA00022840"/>
    </source>
</evidence>
<keyword evidence="6 8" id="KW-0446">Lipid-binding</keyword>
<feature type="compositionally biased region" description="Low complexity" evidence="12">
    <location>
        <begin position="107"/>
        <end position="120"/>
    </location>
</feature>
<evidence type="ECO:0000256" key="4">
    <source>
        <dbReference type="ARBA" id="ARBA00022741"/>
    </source>
</evidence>
<dbReference type="SUPFAM" id="SSF48295">
    <property type="entry name" value="TrpR-like"/>
    <property type="match status" value="1"/>
</dbReference>
<dbReference type="CDD" id="cd06571">
    <property type="entry name" value="Bac_DnaA_C"/>
    <property type="match status" value="1"/>
</dbReference>
<dbReference type="GO" id="GO:0005737">
    <property type="term" value="C:cytoplasm"/>
    <property type="evidence" value="ECO:0007669"/>
    <property type="project" value="UniProtKB-SubCell"/>
</dbReference>
<feature type="binding site" evidence="8">
    <location>
        <position position="199"/>
    </location>
    <ligand>
        <name>ATP</name>
        <dbReference type="ChEBI" id="CHEBI:30616"/>
    </ligand>
</feature>
<comment type="subunit">
    <text evidence="8">Oligomerizes as a right-handed, spiral filament on DNA at oriC.</text>
</comment>
<evidence type="ECO:0000256" key="7">
    <source>
        <dbReference type="ARBA" id="ARBA00023125"/>
    </source>
</evidence>
<feature type="binding site" evidence="8">
    <location>
        <position position="198"/>
    </location>
    <ligand>
        <name>ATP</name>
        <dbReference type="ChEBI" id="CHEBI:30616"/>
    </ligand>
</feature>
<evidence type="ECO:0000256" key="2">
    <source>
        <dbReference type="ARBA" id="ARBA00022490"/>
    </source>
</evidence>
<dbReference type="NCBIfam" id="TIGR00362">
    <property type="entry name" value="DnaA"/>
    <property type="match status" value="1"/>
</dbReference>
<name>A0A848G1Z9_9RHOO</name>
<dbReference type="SMART" id="SM00760">
    <property type="entry name" value="Bac_DnaA_C"/>
    <property type="match status" value="1"/>
</dbReference>
<evidence type="ECO:0000256" key="10">
    <source>
        <dbReference type="RuleBase" id="RU000577"/>
    </source>
</evidence>
<dbReference type="Gene3D" id="1.10.1750.10">
    <property type="match status" value="1"/>
</dbReference>
<dbReference type="InterPro" id="IPR038454">
    <property type="entry name" value="DnaA_N_sf"/>
</dbReference>
<evidence type="ECO:0000256" key="11">
    <source>
        <dbReference type="RuleBase" id="RU004227"/>
    </source>
</evidence>
<gene>
    <name evidence="8 15" type="primary">dnaA</name>
    <name evidence="15" type="ORF">HHL15_05465</name>
</gene>
<dbReference type="InterPro" id="IPR001957">
    <property type="entry name" value="Chromosome_initiator_DnaA"/>
</dbReference>
<sequence length="488" mass="54348">MPEASSSPQCAAFWSHCLNCLEQELPAQQFKTWILPLRAEELPGDEGVGLRLVAPSNFHRQWLRDRYLRRIEELGEEFFGGLPTIEVGLAPAGGLRRPSPPPPASAPAPAAAPAAPAASAPTSAAPAAPAVLRGSAAEAPVSVESANYDKSRLNPDFTFDTLVTGRANDLARAAAIQVAQNPGVSYNPLFIYGGVGLGKTHLIHALGNTVFKTDPRKIIRYVHAEDYYADVVRAYQQKSFDVFKRYYRSLDVLIIDDIQFFNNKNRTQEEFFHAFNALTEAKKQIIITSDTYPKDVQGLEDRLISRFDWGLTVQIEPPELEMRVAILKKKAEVERIELNEDVAFLIAKNLRSNVRELEGALKKVLAFARFHGREVTLEVAKEALKDLLNAHNRQLTAEFIQKTVADYYKIKVADMHSKKRTRVIARPRQVAMFLAKDLTPMSLPAIGEAFGGRDHTTVLHACRTIAELRLSDTQLNHDLHVLTQVLRG</sequence>
<feature type="region of interest" description="Domain III, AAA+ region" evidence="8">
    <location>
        <begin position="152"/>
        <end position="368"/>
    </location>
</feature>
<feature type="binding site" evidence="8">
    <location>
        <position position="200"/>
    </location>
    <ligand>
        <name>ATP</name>
        <dbReference type="ChEBI" id="CHEBI:30616"/>
    </ligand>
</feature>
<protein>
    <recommendedName>
        <fullName evidence="8 9">Chromosomal replication initiator protein DnaA</fullName>
    </recommendedName>
</protein>
<dbReference type="InterPro" id="IPR024633">
    <property type="entry name" value="DnaA_N_dom"/>
</dbReference>
<dbReference type="FunFam" id="1.10.8.60:FF:000003">
    <property type="entry name" value="Chromosomal replication initiator protein DnaA"/>
    <property type="match status" value="1"/>
</dbReference>
<dbReference type="Gene3D" id="3.30.300.180">
    <property type="match status" value="1"/>
</dbReference>
<dbReference type="PRINTS" id="PR00051">
    <property type="entry name" value="DNAA"/>
</dbReference>
<comment type="caution">
    <text evidence="8">Lacks conserved residue(s) required for the propagation of feature annotation.</text>
</comment>
<keyword evidence="2 8" id="KW-0963">Cytoplasm</keyword>
<dbReference type="HAMAP" id="MF_00377">
    <property type="entry name" value="DnaA_bact"/>
    <property type="match status" value="1"/>
</dbReference>
<dbReference type="SUPFAM" id="SSF52540">
    <property type="entry name" value="P-loop containing nucleoside triphosphate hydrolases"/>
    <property type="match status" value="1"/>
</dbReference>
<dbReference type="CDD" id="cd00009">
    <property type="entry name" value="AAA"/>
    <property type="match status" value="1"/>
</dbReference>
<dbReference type="PANTHER" id="PTHR30050:SF2">
    <property type="entry name" value="CHROMOSOMAL REPLICATION INITIATOR PROTEIN DNAA"/>
    <property type="match status" value="1"/>
</dbReference>
<dbReference type="GO" id="GO:0008289">
    <property type="term" value="F:lipid binding"/>
    <property type="evidence" value="ECO:0007669"/>
    <property type="project" value="UniProtKB-KW"/>
</dbReference>
<dbReference type="Pfam" id="PF08299">
    <property type="entry name" value="Bac_DnaA_C"/>
    <property type="match status" value="1"/>
</dbReference>
<dbReference type="GO" id="GO:0005886">
    <property type="term" value="C:plasma membrane"/>
    <property type="evidence" value="ECO:0007669"/>
    <property type="project" value="TreeGrafter"/>
</dbReference>
<evidence type="ECO:0000256" key="3">
    <source>
        <dbReference type="ARBA" id="ARBA00022705"/>
    </source>
</evidence>
<dbReference type="InterPro" id="IPR013159">
    <property type="entry name" value="DnaA_C"/>
</dbReference>
<dbReference type="Gene3D" id="1.10.8.60">
    <property type="match status" value="1"/>
</dbReference>
<feature type="domain" description="Chromosomal replication initiator DnaA C-terminal" evidence="14">
    <location>
        <begin position="396"/>
        <end position="465"/>
    </location>
</feature>
<comment type="subcellular location">
    <subcellularLocation>
        <location evidence="8">Cytoplasm</location>
    </subcellularLocation>
</comment>
<feature type="binding site" evidence="8">
    <location>
        <position position="196"/>
    </location>
    <ligand>
        <name>ATP</name>
        <dbReference type="ChEBI" id="CHEBI:30616"/>
    </ligand>
</feature>
<comment type="function">
    <text evidence="8 10">Plays an essential role in the initiation and regulation of chromosomal replication. ATP-DnaA binds to the origin of replication (oriC) to initiate formation of the DNA replication initiation complex once per cell cycle. Binds the DnaA box (a 9 base pair repeat at the origin) and separates the double-stranded (ds)DNA. Forms a right-handed helical filament on oriC DNA; dsDNA binds to the exterior of the filament while single-stranded (ss)DNA is stabiized in the filament's interior. The ATP-DnaA-oriC complex binds and stabilizes one strand of the AT-rich DNA unwinding element (DUE), permitting loading of DNA polymerase. After initiation quickly degrades to an ADP-DnaA complex that is not apt for DNA replication. Binds acidic phospholipids.</text>
</comment>
<dbReference type="Proteomes" id="UP000580043">
    <property type="component" value="Unassembled WGS sequence"/>
</dbReference>
<dbReference type="SMART" id="SM00382">
    <property type="entry name" value="AAA"/>
    <property type="match status" value="1"/>
</dbReference>
<evidence type="ECO:0000313" key="15">
    <source>
        <dbReference type="EMBL" id="NML25179.1"/>
    </source>
</evidence>
<evidence type="ECO:0000256" key="8">
    <source>
        <dbReference type="HAMAP-Rule" id="MF_00377"/>
    </source>
</evidence>
<keyword evidence="7 8" id="KW-0238">DNA-binding</keyword>
<feature type="domain" description="AAA+ ATPase" evidence="13">
    <location>
        <begin position="185"/>
        <end position="316"/>
    </location>
</feature>
<feature type="region of interest" description="Disordered" evidence="12">
    <location>
        <begin position="92"/>
        <end position="120"/>
    </location>
</feature>
<keyword evidence="16" id="KW-1185">Reference proteome</keyword>
<comment type="caution">
    <text evidence="15">The sequence shown here is derived from an EMBL/GenBank/DDBJ whole genome shotgun (WGS) entry which is preliminary data.</text>
</comment>